<dbReference type="Proteomes" id="UP000277671">
    <property type="component" value="Unassembled WGS sequence"/>
</dbReference>
<dbReference type="OrthoDB" id="3830496at2"/>
<dbReference type="EMBL" id="RBKT01000001">
    <property type="protein sequence ID" value="RKR92709.1"/>
    <property type="molecule type" value="Genomic_DNA"/>
</dbReference>
<organism evidence="1 2">
    <name type="scientific">Micromonospora pisi</name>
    <dbReference type="NCBI Taxonomy" id="589240"/>
    <lineage>
        <taxon>Bacteria</taxon>
        <taxon>Bacillati</taxon>
        <taxon>Actinomycetota</taxon>
        <taxon>Actinomycetes</taxon>
        <taxon>Micromonosporales</taxon>
        <taxon>Micromonosporaceae</taxon>
        <taxon>Micromonospora</taxon>
    </lineage>
</organism>
<dbReference type="AlphaFoldDB" id="A0A495JX05"/>
<proteinExistence type="predicted"/>
<name>A0A495JX05_9ACTN</name>
<keyword evidence="2" id="KW-1185">Reference proteome</keyword>
<reference evidence="1 2" key="1">
    <citation type="submission" date="2018-10" db="EMBL/GenBank/DDBJ databases">
        <title>Sequencing the genomes of 1000 actinobacteria strains.</title>
        <authorList>
            <person name="Klenk H.-P."/>
        </authorList>
    </citation>
    <scope>NUCLEOTIDE SEQUENCE [LARGE SCALE GENOMIC DNA]</scope>
    <source>
        <strain evidence="1 2">DSM 45175</strain>
    </source>
</reference>
<comment type="caution">
    <text evidence="1">The sequence shown here is derived from an EMBL/GenBank/DDBJ whole genome shotgun (WGS) entry which is preliminary data.</text>
</comment>
<sequence length="70" mass="7668">MLVETLPAAPPVTPLVVHPCQPAELEEVRLSTCPYGCKVMRCAGCQGEHVVHMPAYGCPPWRPYAVAPRR</sequence>
<protein>
    <submittedName>
        <fullName evidence="1">Uncharacterized protein</fullName>
    </submittedName>
</protein>
<gene>
    <name evidence="1" type="ORF">BDK92_7187</name>
</gene>
<accession>A0A495JX05</accession>
<evidence type="ECO:0000313" key="1">
    <source>
        <dbReference type="EMBL" id="RKR92709.1"/>
    </source>
</evidence>
<dbReference type="RefSeq" id="WP_121160662.1">
    <property type="nucleotide sequence ID" value="NZ_RBKT01000001.1"/>
</dbReference>
<evidence type="ECO:0000313" key="2">
    <source>
        <dbReference type="Proteomes" id="UP000277671"/>
    </source>
</evidence>